<sequence length="83" mass="8742">MEDVAQCDLFTNTSNVPAVGTELTLVHAGRIFAATPEGVRVGALPTKYNYLAACLRDGNDYVGVVTASAHAPFPQVSADFTAR</sequence>
<name>A0ABX3PJT2_9HYPH</name>
<accession>A0ABX3PJT2</accession>
<protein>
    <submittedName>
        <fullName evidence="1">Uncharacterized protein</fullName>
    </submittedName>
</protein>
<comment type="caution">
    <text evidence="1">The sequence shown here is derived from an EMBL/GenBank/DDBJ whole genome shotgun (WGS) entry which is preliminary data.</text>
</comment>
<dbReference type="Proteomes" id="UP000192652">
    <property type="component" value="Unassembled WGS sequence"/>
</dbReference>
<dbReference type="EMBL" id="MSPX01000001">
    <property type="protein sequence ID" value="OQP88465.1"/>
    <property type="molecule type" value="Genomic_DNA"/>
</dbReference>
<reference evidence="1 2" key="1">
    <citation type="journal article" date="2017" name="Antonie Van Leeuwenhoek">
        <title>Rhizobium rhizosphaerae sp. nov., a novel species isolated from rice rhizosphere.</title>
        <authorList>
            <person name="Zhao J.J."/>
            <person name="Zhang J."/>
            <person name="Zhang R.J."/>
            <person name="Zhang C.W."/>
            <person name="Yin H.Q."/>
            <person name="Zhang X.X."/>
        </authorList>
    </citation>
    <scope>NUCLEOTIDE SEQUENCE [LARGE SCALE GENOMIC DNA]</scope>
    <source>
        <strain evidence="1 2">RD15</strain>
    </source>
</reference>
<evidence type="ECO:0000313" key="2">
    <source>
        <dbReference type="Proteomes" id="UP000192652"/>
    </source>
</evidence>
<evidence type="ECO:0000313" key="1">
    <source>
        <dbReference type="EMBL" id="OQP88465.1"/>
    </source>
</evidence>
<gene>
    <name evidence="1" type="ORF">BTR14_01555</name>
</gene>
<organism evidence="1 2">
    <name type="scientific">Xaviernesmea rhizosphaerae</name>
    <dbReference type="NCBI Taxonomy" id="1672749"/>
    <lineage>
        <taxon>Bacteria</taxon>
        <taxon>Pseudomonadati</taxon>
        <taxon>Pseudomonadota</taxon>
        <taxon>Alphaproteobacteria</taxon>
        <taxon>Hyphomicrobiales</taxon>
        <taxon>Rhizobiaceae</taxon>
        <taxon>Rhizobium/Agrobacterium group</taxon>
        <taxon>Xaviernesmea</taxon>
    </lineage>
</organism>
<keyword evidence="2" id="KW-1185">Reference proteome</keyword>
<proteinExistence type="predicted"/>